<dbReference type="PANTHER" id="PTHR31058">
    <property type="entry name" value="ZINC FINGER C4H2 DOMAIN-CONTAINING PROTEIN"/>
    <property type="match status" value="1"/>
</dbReference>
<dbReference type="InterPro" id="IPR018482">
    <property type="entry name" value="Znf-C4H2"/>
</dbReference>
<evidence type="ECO:0000256" key="2">
    <source>
        <dbReference type="SAM" id="MobiDB-lite"/>
    </source>
</evidence>
<gene>
    <name evidence="4" type="primary">EOG090X0H8R</name>
</gene>
<proteinExistence type="predicted"/>
<dbReference type="GO" id="GO:0005634">
    <property type="term" value="C:nucleus"/>
    <property type="evidence" value="ECO:0007669"/>
    <property type="project" value="TreeGrafter"/>
</dbReference>
<dbReference type="EMBL" id="OC978507">
    <property type="protein sequence ID" value="CAG4635162.1"/>
    <property type="molecule type" value="Genomic_DNA"/>
</dbReference>
<dbReference type="Pfam" id="PF10146">
    <property type="entry name" value="zf-C4H2"/>
    <property type="match status" value="1"/>
</dbReference>
<dbReference type="GO" id="GO:0045666">
    <property type="term" value="P:positive regulation of neuron differentiation"/>
    <property type="evidence" value="ECO:0007669"/>
    <property type="project" value="TreeGrafter"/>
</dbReference>
<dbReference type="PROSITE" id="PS51896">
    <property type="entry name" value="ZF_C4H2"/>
    <property type="match status" value="1"/>
</dbReference>
<organism evidence="4">
    <name type="scientific">Alona affinis</name>
    <dbReference type="NCBI Taxonomy" id="381656"/>
    <lineage>
        <taxon>Eukaryota</taxon>
        <taxon>Metazoa</taxon>
        <taxon>Ecdysozoa</taxon>
        <taxon>Arthropoda</taxon>
        <taxon>Crustacea</taxon>
        <taxon>Branchiopoda</taxon>
        <taxon>Diplostraca</taxon>
        <taxon>Cladocera</taxon>
        <taxon>Anomopoda</taxon>
        <taxon>Chydoridae</taxon>
        <taxon>Alona</taxon>
    </lineage>
</organism>
<keyword evidence="1" id="KW-0175">Coiled coil</keyword>
<feature type="compositionally biased region" description="Basic and acidic residues" evidence="2">
    <location>
        <begin position="146"/>
        <end position="159"/>
    </location>
</feature>
<dbReference type="InterPro" id="IPR044069">
    <property type="entry name" value="ZF_C4H2"/>
</dbReference>
<dbReference type="PANTHER" id="PTHR31058:SF2">
    <property type="entry name" value="ZINC FINGER C4H2 DOMAIN-CONTAINING PROTEIN"/>
    <property type="match status" value="1"/>
</dbReference>
<feature type="compositionally biased region" description="Gly residues" evidence="2">
    <location>
        <begin position="228"/>
        <end position="242"/>
    </location>
</feature>
<evidence type="ECO:0000256" key="1">
    <source>
        <dbReference type="SAM" id="Coils"/>
    </source>
</evidence>
<sequence length="293" mass="31974">MAAFMMTSESKDRIIFAQLEALKEIRQKTLGLERLKQRLLQEVRAAENEEKNLGEFRQEMELLLQEKMAHVEELRQIHADINAMESVIKQAEDARNKAVEVARHLYNEYRPMKAEVDRTRRECLGLEVLPDLQEEEGSHIPPGFFEKPKMEWLPDRDDQNGPTPSSLAGLSMASGVVLGPSGGGGPHQQQPGAGNNFLPPPPPPQSQLIMSGGGGGGSSRDRADPSSGRGGGGLAGSQGGPPGAGPSPSFRQQPPPMKSCMSCHQQIHRNAPICPLCKAKSRSRNPKKPKKKD</sequence>
<evidence type="ECO:0000313" key="4">
    <source>
        <dbReference type="EMBL" id="CAG4635162.1"/>
    </source>
</evidence>
<evidence type="ECO:0000259" key="3">
    <source>
        <dbReference type="PROSITE" id="PS51896"/>
    </source>
</evidence>
<feature type="compositionally biased region" description="Basic residues" evidence="2">
    <location>
        <begin position="279"/>
        <end position="293"/>
    </location>
</feature>
<accession>A0A9N6ZDT6</accession>
<reference evidence="4" key="1">
    <citation type="submission" date="2021-04" db="EMBL/GenBank/DDBJ databases">
        <authorList>
            <person name="Cornetti L."/>
        </authorList>
    </citation>
    <scope>NUCLEOTIDE SEQUENCE</scope>
</reference>
<name>A0A9N6ZDT6_9CRUS</name>
<dbReference type="AlphaFoldDB" id="A0A9N6ZDT6"/>
<feature type="domain" description="C4H2-type" evidence="3">
    <location>
        <begin position="252"/>
        <end position="293"/>
    </location>
</feature>
<feature type="region of interest" description="Disordered" evidence="2">
    <location>
        <begin position="134"/>
        <end position="293"/>
    </location>
</feature>
<feature type="coiled-coil region" evidence="1">
    <location>
        <begin position="22"/>
        <end position="108"/>
    </location>
</feature>
<protein>
    <submittedName>
        <fullName evidence="4">EOG090X0H8R</fullName>
    </submittedName>
</protein>